<dbReference type="EMBL" id="OW240915">
    <property type="protein sequence ID" value="CAH2284008.1"/>
    <property type="molecule type" value="Genomic_DNA"/>
</dbReference>
<reference evidence="1" key="1">
    <citation type="submission" date="2022-03" db="EMBL/GenBank/DDBJ databases">
        <authorList>
            <person name="Alioto T."/>
            <person name="Alioto T."/>
            <person name="Gomez Garrido J."/>
        </authorList>
    </citation>
    <scope>NUCLEOTIDE SEQUENCE</scope>
</reference>
<accession>A0AAD1RYU3</accession>
<protein>
    <submittedName>
        <fullName evidence="1">Uncharacterized protein</fullName>
    </submittedName>
</protein>
<sequence>LVQSCLSDSKSTEGVLKASLQCFDLNMLCKTYVLDGMVSDFQYMGKAEEEEIDR</sequence>
<gene>
    <name evidence="1" type="ORF">PECUL_23A057922</name>
</gene>
<organism evidence="1 2">
    <name type="scientific">Pelobates cultripes</name>
    <name type="common">Western spadefoot toad</name>
    <dbReference type="NCBI Taxonomy" id="61616"/>
    <lineage>
        <taxon>Eukaryota</taxon>
        <taxon>Metazoa</taxon>
        <taxon>Chordata</taxon>
        <taxon>Craniata</taxon>
        <taxon>Vertebrata</taxon>
        <taxon>Euteleostomi</taxon>
        <taxon>Amphibia</taxon>
        <taxon>Batrachia</taxon>
        <taxon>Anura</taxon>
        <taxon>Pelobatoidea</taxon>
        <taxon>Pelobatidae</taxon>
        <taxon>Pelobates</taxon>
    </lineage>
</organism>
<evidence type="ECO:0000313" key="2">
    <source>
        <dbReference type="Proteomes" id="UP001295444"/>
    </source>
</evidence>
<feature type="non-terminal residue" evidence="1">
    <location>
        <position position="1"/>
    </location>
</feature>
<dbReference type="Proteomes" id="UP001295444">
    <property type="component" value="Chromosome 04"/>
</dbReference>
<dbReference type="AlphaFoldDB" id="A0AAD1RYU3"/>
<evidence type="ECO:0000313" key="1">
    <source>
        <dbReference type="EMBL" id="CAH2284008.1"/>
    </source>
</evidence>
<name>A0AAD1RYU3_PELCU</name>
<keyword evidence="2" id="KW-1185">Reference proteome</keyword>
<proteinExistence type="predicted"/>